<comment type="function">
    <text evidence="4">Bifunctional enzyme that catalyzes the enolization of 2,3-diketo-5-methylthiopentyl-1-phosphate (DK-MTP-1-P) into the intermediate 2-hydroxy-3-keto-5-methylthiopentenyl-1-phosphate (HK-MTPenyl-1-P), which is then dephosphorylated to form the acireductone 1,2-dihydroxy-3-keto-5-methylthiopentene (DHK-MTPene).</text>
</comment>
<comment type="subunit">
    <text evidence="4">Monomer.</text>
</comment>
<dbReference type="InterPro" id="IPR023214">
    <property type="entry name" value="HAD_sf"/>
</dbReference>
<evidence type="ECO:0000256" key="3">
    <source>
        <dbReference type="ARBA" id="ARBA00023167"/>
    </source>
</evidence>
<dbReference type="GO" id="GO:0000287">
    <property type="term" value="F:magnesium ion binding"/>
    <property type="evidence" value="ECO:0007669"/>
    <property type="project" value="UniProtKB-UniRule"/>
</dbReference>
<comment type="pathway">
    <text evidence="4">Amino-acid biosynthesis; L-methionine biosynthesis via salvage pathway; L-methionine from S-methyl-5-thio-alpha-D-ribose 1-phosphate: step 3/6.</text>
</comment>
<dbReference type="Pfam" id="PF00702">
    <property type="entry name" value="Hydrolase"/>
    <property type="match status" value="1"/>
</dbReference>
<evidence type="ECO:0000313" key="6">
    <source>
        <dbReference type="EMBL" id="TGM06404.1"/>
    </source>
</evidence>
<dbReference type="HAMAP" id="MF_01681">
    <property type="entry name" value="Salvage_MtnC"/>
    <property type="match status" value="1"/>
</dbReference>
<dbReference type="FunFam" id="3.40.50.1000:FF:000079">
    <property type="entry name" value="Enolase-phosphatase E1"/>
    <property type="match status" value="1"/>
</dbReference>
<dbReference type="InterPro" id="IPR023943">
    <property type="entry name" value="Enolase-ppase_E1"/>
</dbReference>
<dbReference type="NCBIfam" id="TIGR01549">
    <property type="entry name" value="HAD-SF-IA-v1"/>
    <property type="match status" value="1"/>
</dbReference>
<dbReference type="SUPFAM" id="SSF56784">
    <property type="entry name" value="HAD-like"/>
    <property type="match status" value="1"/>
</dbReference>
<dbReference type="NCBIfam" id="TIGR01691">
    <property type="entry name" value="enolase-ppase"/>
    <property type="match status" value="1"/>
</dbReference>
<evidence type="ECO:0000256" key="1">
    <source>
        <dbReference type="ARBA" id="ARBA00022605"/>
    </source>
</evidence>
<dbReference type="RefSeq" id="WP_135670156.1">
    <property type="nucleotide sequence ID" value="NZ_RQGN01000031.1"/>
</dbReference>
<evidence type="ECO:0000256" key="2">
    <source>
        <dbReference type="ARBA" id="ARBA00022801"/>
    </source>
</evidence>
<dbReference type="Proteomes" id="UP000298429">
    <property type="component" value="Unassembled WGS sequence"/>
</dbReference>
<comment type="cofactor">
    <cofactor evidence="4">
        <name>Mg(2+)</name>
        <dbReference type="ChEBI" id="CHEBI:18420"/>
    </cofactor>
    <text evidence="4">Binds 1 Mg(2+) ion per subunit.</text>
</comment>
<dbReference type="SFLD" id="SFLDS00003">
    <property type="entry name" value="Haloacid_Dehalogenase"/>
    <property type="match status" value="1"/>
</dbReference>
<dbReference type="EMBL" id="RQGN01000031">
    <property type="protein sequence ID" value="TGM06404.1"/>
    <property type="molecule type" value="Genomic_DNA"/>
</dbReference>
<dbReference type="GO" id="GO:0043715">
    <property type="term" value="F:2,3-diketo-5-methylthiopentyl-1-phosphate enolase activity"/>
    <property type="evidence" value="ECO:0007669"/>
    <property type="project" value="UniProtKB-UniRule"/>
</dbReference>
<evidence type="ECO:0000256" key="4">
    <source>
        <dbReference type="HAMAP-Rule" id="MF_01681"/>
    </source>
</evidence>
<organism evidence="6 7">
    <name type="scientific">Leptospira barantonii</name>
    <dbReference type="NCBI Taxonomy" id="2023184"/>
    <lineage>
        <taxon>Bacteria</taxon>
        <taxon>Pseudomonadati</taxon>
        <taxon>Spirochaetota</taxon>
        <taxon>Spirochaetia</taxon>
        <taxon>Leptospirales</taxon>
        <taxon>Leptospiraceae</taxon>
        <taxon>Leptospira</taxon>
    </lineage>
</organism>
<dbReference type="UniPathway" id="UPA00904">
    <property type="reaction ID" value="UER00876"/>
</dbReference>
<dbReference type="AlphaFoldDB" id="A0A5F2BLI9"/>
<dbReference type="SFLD" id="SFLDG01129">
    <property type="entry name" value="C1.5:_HAD__Beta-PGM__Phosphata"/>
    <property type="match status" value="1"/>
</dbReference>
<reference evidence="6 7" key="1">
    <citation type="journal article" date="2019" name="PLoS Negl. Trop. Dis.">
        <title>Revisiting the worldwide diversity of Leptospira species in the environment.</title>
        <authorList>
            <person name="Vincent A.T."/>
            <person name="Schiettekatte O."/>
            <person name="Bourhy P."/>
            <person name="Veyrier F.J."/>
            <person name="Picardeau M."/>
        </authorList>
    </citation>
    <scope>NUCLEOTIDE SEQUENCE [LARGE SCALE GENOMIC DNA]</scope>
    <source>
        <strain evidence="6 7">201702444</strain>
    </source>
</reference>
<dbReference type="InterPro" id="IPR036412">
    <property type="entry name" value="HAD-like_sf"/>
</dbReference>
<keyword evidence="3 4" id="KW-0486">Methionine biosynthesis</keyword>
<proteinExistence type="inferred from homology"/>
<keyword evidence="4" id="KW-0460">Magnesium</keyword>
<dbReference type="OrthoDB" id="9797416at2"/>
<comment type="caution">
    <text evidence="6">The sequence shown here is derived from an EMBL/GenBank/DDBJ whole genome shotgun (WGS) entry which is preliminary data.</text>
</comment>
<sequence>MNINAFEFYLFDIEGTTTPIEFVHKILFPYSIEKFETFFKTNSLEREWIDKLLEEGKSDSSYSGKLSDSPQDLSAFCKYLVSQDRKSGPLKEIQGRIWKTGYESGELKSSMFKDVSEFLKRIDAAKKRAAVYSSGSVQAQKLIFEYSDAGNLTGYFSAYFDTAVGAKRESYSYEKIAEQLGVAPEKILFFTDIKEEADAAKNAKLDAFILERPGNHPQAQHSHVRISSFEGLNP</sequence>
<protein>
    <recommendedName>
        <fullName evidence="4">Enolase-phosphatase E1</fullName>
        <ecNumber evidence="4">3.1.3.77</ecNumber>
    </recommendedName>
    <alternativeName>
        <fullName evidence="4">2,3-diketo-5-methylthio-1-phosphopentane phosphatase</fullName>
    </alternativeName>
</protein>
<dbReference type="EC" id="3.1.3.77" evidence="4"/>
<evidence type="ECO:0000313" key="7">
    <source>
        <dbReference type="Proteomes" id="UP000298429"/>
    </source>
</evidence>
<keyword evidence="1 4" id="KW-0028">Amino-acid biosynthesis</keyword>
<comment type="pathway">
    <text evidence="4">Amino-acid biosynthesis; L-methionine biosynthesis via salvage pathway; L-methionine from S-methyl-5-thio-alpha-D-ribose 1-phosphate: step 4/6.</text>
</comment>
<dbReference type="SFLD" id="SFLDG01133">
    <property type="entry name" value="C1.5.4:_Enolase-phosphatase_Li"/>
    <property type="match status" value="1"/>
</dbReference>
<dbReference type="GO" id="GO:0043874">
    <property type="term" value="F:acireductone synthase activity"/>
    <property type="evidence" value="ECO:0007669"/>
    <property type="project" value="UniProtKB-EC"/>
</dbReference>
<dbReference type="InterPro" id="IPR006439">
    <property type="entry name" value="HAD-SF_hydro_IA"/>
</dbReference>
<dbReference type="SFLD" id="SFLDF00044">
    <property type="entry name" value="enolase-phosphatase"/>
    <property type="match status" value="1"/>
</dbReference>
<dbReference type="PANTHER" id="PTHR20371:SF1">
    <property type="entry name" value="ENOLASE-PHOSPHATASE E1"/>
    <property type="match status" value="1"/>
</dbReference>
<dbReference type="GO" id="GO:0019509">
    <property type="term" value="P:L-methionine salvage from methylthioadenosine"/>
    <property type="evidence" value="ECO:0007669"/>
    <property type="project" value="UniProtKB-UniRule"/>
</dbReference>
<evidence type="ECO:0000256" key="5">
    <source>
        <dbReference type="SAM" id="MobiDB-lite"/>
    </source>
</evidence>
<name>A0A5F2BLI9_9LEPT</name>
<dbReference type="Gene3D" id="3.40.50.1000">
    <property type="entry name" value="HAD superfamily/HAD-like"/>
    <property type="match status" value="1"/>
</dbReference>
<gene>
    <name evidence="4 6" type="primary">mtnC</name>
    <name evidence="6" type="ORF">EHQ76_05785</name>
</gene>
<dbReference type="CDD" id="cd01629">
    <property type="entry name" value="HAD_EP"/>
    <property type="match status" value="1"/>
</dbReference>
<comment type="similarity">
    <text evidence="4">Belongs to the HAD-like hydrolase superfamily. MasA/MtnC family.</text>
</comment>
<keyword evidence="2 4" id="KW-0378">Hydrolase</keyword>
<dbReference type="PANTHER" id="PTHR20371">
    <property type="entry name" value="ENOLASE-PHOSPHATASE E1"/>
    <property type="match status" value="1"/>
</dbReference>
<dbReference type="GO" id="GO:0043716">
    <property type="term" value="F:2-hydroxy-3-keto-5-methylthiopentenyl-1-phosphate phosphatase activity"/>
    <property type="evidence" value="ECO:0007669"/>
    <property type="project" value="UniProtKB-UniRule"/>
</dbReference>
<feature type="region of interest" description="Disordered" evidence="5">
    <location>
        <begin position="214"/>
        <end position="234"/>
    </location>
</feature>
<dbReference type="Gene3D" id="1.10.720.60">
    <property type="match status" value="1"/>
</dbReference>
<comment type="catalytic activity">
    <reaction evidence="4">
        <text>5-methylsulfanyl-2,3-dioxopentyl phosphate + H2O = 1,2-dihydroxy-5-(methylsulfanyl)pent-1-en-3-one + phosphate</text>
        <dbReference type="Rhea" id="RHEA:21700"/>
        <dbReference type="ChEBI" id="CHEBI:15377"/>
        <dbReference type="ChEBI" id="CHEBI:43474"/>
        <dbReference type="ChEBI" id="CHEBI:49252"/>
        <dbReference type="ChEBI" id="CHEBI:58828"/>
        <dbReference type="EC" id="3.1.3.77"/>
    </reaction>
</comment>
<accession>A0A5F2BLI9</accession>
<keyword evidence="4" id="KW-0479">Metal-binding</keyword>